<keyword evidence="6" id="KW-1185">Reference proteome</keyword>
<evidence type="ECO:0000313" key="7">
    <source>
        <dbReference type="RefSeq" id="XP_018496354.1"/>
    </source>
</evidence>
<accession>A0AAJ7L5E8</accession>
<name>A0AAJ7L5E8_9ACAR</name>
<evidence type="ECO:0000256" key="2">
    <source>
        <dbReference type="ARBA" id="ARBA00023015"/>
    </source>
</evidence>
<feature type="compositionally biased region" description="Low complexity" evidence="5">
    <location>
        <begin position="176"/>
        <end position="191"/>
    </location>
</feature>
<dbReference type="GO" id="GO:0006355">
    <property type="term" value="P:regulation of DNA-templated transcription"/>
    <property type="evidence" value="ECO:0007669"/>
    <property type="project" value="InterPro"/>
</dbReference>
<evidence type="ECO:0000256" key="3">
    <source>
        <dbReference type="ARBA" id="ARBA00023163"/>
    </source>
</evidence>
<feature type="region of interest" description="Disordered" evidence="5">
    <location>
        <begin position="1"/>
        <end position="21"/>
    </location>
</feature>
<evidence type="ECO:0000256" key="1">
    <source>
        <dbReference type="ARBA" id="ARBA00004123"/>
    </source>
</evidence>
<feature type="region of interest" description="Disordered" evidence="5">
    <location>
        <begin position="44"/>
        <end position="101"/>
    </location>
</feature>
<keyword evidence="2" id="KW-0805">Transcription regulation</keyword>
<gene>
    <name evidence="7" type="primary">LOC100905737</name>
</gene>
<evidence type="ECO:0000256" key="4">
    <source>
        <dbReference type="ARBA" id="ARBA00023242"/>
    </source>
</evidence>
<dbReference type="GeneID" id="100905737"/>
<keyword evidence="3" id="KW-0804">Transcription</keyword>
<comment type="subcellular location">
    <subcellularLocation>
        <location evidence="1">Nucleus</location>
    </subcellularLocation>
</comment>
<dbReference type="KEGG" id="goe:100905737"/>
<feature type="compositionally biased region" description="Polar residues" evidence="5">
    <location>
        <begin position="194"/>
        <end position="218"/>
    </location>
</feature>
<evidence type="ECO:0000313" key="6">
    <source>
        <dbReference type="Proteomes" id="UP000694867"/>
    </source>
</evidence>
<reference evidence="7" key="1">
    <citation type="submission" date="2025-08" db="UniProtKB">
        <authorList>
            <consortium name="RefSeq"/>
        </authorList>
    </citation>
    <scope>IDENTIFICATION</scope>
</reference>
<proteinExistence type="predicted"/>
<dbReference type="RefSeq" id="XP_018496354.1">
    <property type="nucleotide sequence ID" value="XM_018640838.1"/>
</dbReference>
<dbReference type="Pfam" id="PF07545">
    <property type="entry name" value="Vg_Tdu"/>
    <property type="match status" value="1"/>
</dbReference>
<feature type="region of interest" description="Disordered" evidence="5">
    <location>
        <begin position="136"/>
        <end position="255"/>
    </location>
</feature>
<dbReference type="InterPro" id="IPR011520">
    <property type="entry name" value="Vg_fam"/>
</dbReference>
<feature type="compositionally biased region" description="Low complexity" evidence="5">
    <location>
        <begin position="219"/>
        <end position="236"/>
    </location>
</feature>
<dbReference type="Proteomes" id="UP000694867">
    <property type="component" value="Unplaced"/>
</dbReference>
<sequence length="418" mass="45014">MTRVAAPNPPPTSGGYFIAGPSSPQDFVPPSAFVEQKPENLHFEKFSSPPALKENYSSPSPPHGLISPGTSSPTIAPIDLPSTSTAVCSPSPEVLESKDDVGEATYVSPKCVVIKYYKTDVASVLDDHFQKALAQAGFGGPSRRSDDDTMDSKPLSQRNLPQSFFCPPNPQSVAASSGSYPPSPSSTSSYPQAGPSQASPQIRASPSQMNGPSPSHLASHSGHPSPSYLPLPSTSSNQSLTDFYPPPPTPSSNDYESWSHYVHGYRAAHLSPQDLQTYAVAANRHQFAQHQVSKEPFPESPKSPKSPNDPPASPELTYLTAEEPPQVVRMKMYNSLLNLGNQQQRASCSAAVLGVNEKVMDTWGQSVARYHEQIQMNINMSGHPVAIQEPYPSNYAHPMSAAMTGLEATADTKDMYWF</sequence>
<organism evidence="6 7">
    <name type="scientific">Galendromus occidentalis</name>
    <name type="common">western predatory mite</name>
    <dbReference type="NCBI Taxonomy" id="34638"/>
    <lineage>
        <taxon>Eukaryota</taxon>
        <taxon>Metazoa</taxon>
        <taxon>Ecdysozoa</taxon>
        <taxon>Arthropoda</taxon>
        <taxon>Chelicerata</taxon>
        <taxon>Arachnida</taxon>
        <taxon>Acari</taxon>
        <taxon>Parasitiformes</taxon>
        <taxon>Mesostigmata</taxon>
        <taxon>Gamasina</taxon>
        <taxon>Phytoseioidea</taxon>
        <taxon>Phytoseiidae</taxon>
        <taxon>Typhlodrominae</taxon>
        <taxon>Galendromus</taxon>
    </lineage>
</organism>
<feature type="region of interest" description="Disordered" evidence="5">
    <location>
        <begin position="287"/>
        <end position="323"/>
    </location>
</feature>
<evidence type="ECO:0000256" key="5">
    <source>
        <dbReference type="SAM" id="MobiDB-lite"/>
    </source>
</evidence>
<keyword evidence="4" id="KW-0539">Nucleus</keyword>
<dbReference type="AlphaFoldDB" id="A0AAJ7L5E8"/>
<protein>
    <submittedName>
        <fullName evidence="7">Transcription cofactor vestigial-like protein 2</fullName>
    </submittedName>
</protein>
<dbReference type="GO" id="GO:0005634">
    <property type="term" value="C:nucleus"/>
    <property type="evidence" value="ECO:0007669"/>
    <property type="project" value="UniProtKB-SubCell"/>
</dbReference>